<keyword evidence="3" id="KW-1185">Reference proteome</keyword>
<dbReference type="Pfam" id="PF13480">
    <property type="entry name" value="Acetyltransf_6"/>
    <property type="match status" value="1"/>
</dbReference>
<name>A0A176Z787_9BRAD</name>
<reference evidence="2 3" key="1">
    <citation type="submission" date="2016-02" db="EMBL/GenBank/DDBJ databases">
        <title>Draft genome sequence of the strain BR 10247T Bradyrhizobium neotropicale isolated from nodules of Centrolobium paraense.</title>
        <authorList>
            <person name="Simoes-Araujo J.L."/>
            <person name="Barauna A.C."/>
            <person name="Silva K."/>
            <person name="Zilli J.E."/>
        </authorList>
    </citation>
    <scope>NUCLEOTIDE SEQUENCE [LARGE SCALE GENOMIC DNA]</scope>
    <source>
        <strain evidence="2 3">BR 10247</strain>
    </source>
</reference>
<dbReference type="SUPFAM" id="SSF55729">
    <property type="entry name" value="Acyl-CoA N-acyltransferases (Nat)"/>
    <property type="match status" value="1"/>
</dbReference>
<dbReference type="GO" id="GO:0016746">
    <property type="term" value="F:acyltransferase activity"/>
    <property type="evidence" value="ECO:0007669"/>
    <property type="project" value="UniProtKB-KW"/>
</dbReference>
<dbReference type="InterPro" id="IPR038740">
    <property type="entry name" value="BioF2-like_GNAT_dom"/>
</dbReference>
<dbReference type="InterPro" id="IPR016181">
    <property type="entry name" value="Acyl_CoA_acyltransferase"/>
</dbReference>
<dbReference type="AlphaFoldDB" id="A0A176Z787"/>
<gene>
    <name evidence="2" type="ORF">AXW67_14520</name>
</gene>
<dbReference type="EMBL" id="LSEF01000061">
    <property type="protein sequence ID" value="OAF15653.1"/>
    <property type="molecule type" value="Genomic_DNA"/>
</dbReference>
<protein>
    <submittedName>
        <fullName evidence="2">Acyl-CoA acyltransferase</fullName>
    </submittedName>
</protein>
<accession>A0A176Z787</accession>
<comment type="caution">
    <text evidence="2">The sequence shown here is derived from an EMBL/GenBank/DDBJ whole genome shotgun (WGS) entry which is preliminary data.</text>
</comment>
<evidence type="ECO:0000259" key="1">
    <source>
        <dbReference type="Pfam" id="PF13480"/>
    </source>
</evidence>
<dbReference type="RefSeq" id="WP_063679264.1">
    <property type="nucleotide sequence ID" value="NZ_LSEF01000061.1"/>
</dbReference>
<organism evidence="2 3">
    <name type="scientific">Bradyrhizobium neotropicale</name>
    <dbReference type="NCBI Taxonomy" id="1497615"/>
    <lineage>
        <taxon>Bacteria</taxon>
        <taxon>Pseudomonadati</taxon>
        <taxon>Pseudomonadota</taxon>
        <taxon>Alphaproteobacteria</taxon>
        <taxon>Hyphomicrobiales</taxon>
        <taxon>Nitrobacteraceae</taxon>
        <taxon>Bradyrhizobium</taxon>
    </lineage>
</organism>
<dbReference type="Proteomes" id="UP000077173">
    <property type="component" value="Unassembled WGS sequence"/>
</dbReference>
<sequence length="395" mass="42619">MVDIAHQAAINPASANDAVPARAPVPLTAIEPGQWRALAQCAIEPNGYYLPAWELAVSATAQGRTGALALRAFDASSTRLIGLMPVTSLWRAWKIPLPALVSAHPYGTLCSPLIDRDCANEAAARLLQQAREAGAHALILRDVALDGAAMTSLKEALGRTDLKPRVLSSYVRASLNATQDGEKLLQEALGTKKLKELRRQRHRLEGHGPVVFEVARGVDEIRPALETFLQLEASGWKGKRGTALVQNEGDATFIRRAVPALAETAQCEVVSLRAGLTPIAAGIVLRHQDRAFFFKLGIDERFAKYSPGVQLAVELTRHLCTDPAIASADSTANADHPMINPIWRGRFAIGDVLIPLRRNDPVVALIHAALLAHGAAYEAARRVVHSIRRANRPAT</sequence>
<keyword evidence="2" id="KW-0808">Transferase</keyword>
<evidence type="ECO:0000313" key="2">
    <source>
        <dbReference type="EMBL" id="OAF15653.1"/>
    </source>
</evidence>
<keyword evidence="2" id="KW-0012">Acyltransferase</keyword>
<feature type="domain" description="BioF2-like acetyltransferase" evidence="1">
    <location>
        <begin position="192"/>
        <end position="323"/>
    </location>
</feature>
<proteinExistence type="predicted"/>
<evidence type="ECO:0000313" key="3">
    <source>
        <dbReference type="Proteomes" id="UP000077173"/>
    </source>
</evidence>